<protein>
    <submittedName>
        <fullName evidence="2">Uncharacterized protein</fullName>
    </submittedName>
</protein>
<name>A0ABP7C1B2_9MICC</name>
<sequence length="53" mass="5763">MTKTASSPKQAVWVALRKMRDTPDRGGRSLGGVRNPELSGFSPLEGVPLRKEP</sequence>
<proteinExistence type="predicted"/>
<feature type="region of interest" description="Disordered" evidence="1">
    <location>
        <begin position="17"/>
        <end position="53"/>
    </location>
</feature>
<organism evidence="2 3">
    <name type="scientific">Arthrobacter ginkgonis</name>
    <dbReference type="NCBI Taxonomy" id="1630594"/>
    <lineage>
        <taxon>Bacteria</taxon>
        <taxon>Bacillati</taxon>
        <taxon>Actinomycetota</taxon>
        <taxon>Actinomycetes</taxon>
        <taxon>Micrococcales</taxon>
        <taxon>Micrococcaceae</taxon>
        <taxon>Arthrobacter</taxon>
    </lineage>
</organism>
<reference evidence="3" key="1">
    <citation type="journal article" date="2019" name="Int. J. Syst. Evol. Microbiol.">
        <title>The Global Catalogue of Microorganisms (GCM) 10K type strain sequencing project: providing services to taxonomists for standard genome sequencing and annotation.</title>
        <authorList>
            <consortium name="The Broad Institute Genomics Platform"/>
            <consortium name="The Broad Institute Genome Sequencing Center for Infectious Disease"/>
            <person name="Wu L."/>
            <person name="Ma J."/>
        </authorList>
    </citation>
    <scope>NUCLEOTIDE SEQUENCE [LARGE SCALE GENOMIC DNA]</scope>
    <source>
        <strain evidence="3">JCM 30742</strain>
    </source>
</reference>
<evidence type="ECO:0000256" key="1">
    <source>
        <dbReference type="SAM" id="MobiDB-lite"/>
    </source>
</evidence>
<evidence type="ECO:0000313" key="3">
    <source>
        <dbReference type="Proteomes" id="UP001500752"/>
    </source>
</evidence>
<feature type="compositionally biased region" description="Basic and acidic residues" evidence="1">
    <location>
        <begin position="18"/>
        <end position="27"/>
    </location>
</feature>
<accession>A0ABP7C1B2</accession>
<evidence type="ECO:0000313" key="2">
    <source>
        <dbReference type="EMBL" id="GAA3673430.1"/>
    </source>
</evidence>
<comment type="caution">
    <text evidence="2">The sequence shown here is derived from an EMBL/GenBank/DDBJ whole genome shotgun (WGS) entry which is preliminary data.</text>
</comment>
<dbReference type="Proteomes" id="UP001500752">
    <property type="component" value="Unassembled WGS sequence"/>
</dbReference>
<dbReference type="EMBL" id="BAABEO010000008">
    <property type="protein sequence ID" value="GAA3673430.1"/>
    <property type="molecule type" value="Genomic_DNA"/>
</dbReference>
<gene>
    <name evidence="2" type="ORF">GCM10023081_09760</name>
</gene>
<keyword evidence="3" id="KW-1185">Reference proteome</keyword>